<evidence type="ECO:0000313" key="3">
    <source>
        <dbReference type="Proteomes" id="UP000724874"/>
    </source>
</evidence>
<evidence type="ECO:0000313" key="2">
    <source>
        <dbReference type="EMBL" id="KAF8901926.1"/>
    </source>
</evidence>
<dbReference type="EMBL" id="JADNYJ010000039">
    <property type="protein sequence ID" value="KAF8901926.1"/>
    <property type="molecule type" value="Genomic_DNA"/>
</dbReference>
<dbReference type="Proteomes" id="UP000724874">
    <property type="component" value="Unassembled WGS sequence"/>
</dbReference>
<evidence type="ECO:0000256" key="1">
    <source>
        <dbReference type="SAM" id="MobiDB-lite"/>
    </source>
</evidence>
<reference evidence="2" key="1">
    <citation type="submission" date="2020-11" db="EMBL/GenBank/DDBJ databases">
        <authorList>
            <consortium name="DOE Joint Genome Institute"/>
            <person name="Ahrendt S."/>
            <person name="Riley R."/>
            <person name="Andreopoulos W."/>
            <person name="LaButti K."/>
            <person name="Pangilinan J."/>
            <person name="Ruiz-duenas F.J."/>
            <person name="Barrasa J.M."/>
            <person name="Sanchez-Garcia M."/>
            <person name="Camarero S."/>
            <person name="Miyauchi S."/>
            <person name="Serrano A."/>
            <person name="Linde D."/>
            <person name="Babiker R."/>
            <person name="Drula E."/>
            <person name="Ayuso-Fernandez I."/>
            <person name="Pacheco R."/>
            <person name="Padilla G."/>
            <person name="Ferreira P."/>
            <person name="Barriuso J."/>
            <person name="Kellner H."/>
            <person name="Castanera R."/>
            <person name="Alfaro M."/>
            <person name="Ramirez L."/>
            <person name="Pisabarro A.G."/>
            <person name="Kuo A."/>
            <person name="Tritt A."/>
            <person name="Lipzen A."/>
            <person name="He G."/>
            <person name="Yan M."/>
            <person name="Ng V."/>
            <person name="Cullen D."/>
            <person name="Martin F."/>
            <person name="Rosso M.-N."/>
            <person name="Henrissat B."/>
            <person name="Hibbett D."/>
            <person name="Martinez A.T."/>
            <person name="Grigoriev I.V."/>
        </authorList>
    </citation>
    <scope>NUCLEOTIDE SEQUENCE</scope>
    <source>
        <strain evidence="2">AH 44721</strain>
    </source>
</reference>
<feature type="region of interest" description="Disordered" evidence="1">
    <location>
        <begin position="254"/>
        <end position="274"/>
    </location>
</feature>
<dbReference type="AlphaFoldDB" id="A0A9P5NQR4"/>
<organism evidence="2 3">
    <name type="scientific">Gymnopilus junonius</name>
    <name type="common">Spectacular rustgill mushroom</name>
    <name type="synonym">Gymnopilus spectabilis subsp. junonius</name>
    <dbReference type="NCBI Taxonomy" id="109634"/>
    <lineage>
        <taxon>Eukaryota</taxon>
        <taxon>Fungi</taxon>
        <taxon>Dikarya</taxon>
        <taxon>Basidiomycota</taxon>
        <taxon>Agaricomycotina</taxon>
        <taxon>Agaricomycetes</taxon>
        <taxon>Agaricomycetidae</taxon>
        <taxon>Agaricales</taxon>
        <taxon>Agaricineae</taxon>
        <taxon>Hymenogastraceae</taxon>
        <taxon>Gymnopilus</taxon>
    </lineage>
</organism>
<keyword evidence="3" id="KW-1185">Reference proteome</keyword>
<name>A0A9P5NQR4_GYMJU</name>
<sequence length="274" mass="32203">MYYTSLLEIRDVINLSRLNRPFRDTLLSPSAASVWRSLRKPLDMPDPLGDISEVGWAELLFGNTCQDCGARNVTKPDLCIRRRLCRSCKNKSLIEEPDLVDIFEIQDVKSIRECVPSTRLNKADEYRYYYKPEVKAVVQKLNAFQKDMTTEDPEVIQNYHAFREERQKIVLSVLSGRKKCAKWQNQYIMLQQASKDQLIAQRRDAIFERLRQLGYADADIERQSDSPEVKQPKQLNERIWQNIRPVLEKKYKGRCQRAEEGRSSRSLRYAKRSH</sequence>
<gene>
    <name evidence="2" type="ORF">CPB84DRAFT_912189</name>
</gene>
<comment type="caution">
    <text evidence="2">The sequence shown here is derived from an EMBL/GenBank/DDBJ whole genome shotgun (WGS) entry which is preliminary data.</text>
</comment>
<accession>A0A9P5NQR4</accession>
<protein>
    <submittedName>
        <fullName evidence="2">Uncharacterized protein</fullName>
    </submittedName>
</protein>
<proteinExistence type="predicted"/>
<dbReference type="OrthoDB" id="2322499at2759"/>
<feature type="compositionally biased region" description="Basic and acidic residues" evidence="1">
    <location>
        <begin position="254"/>
        <end position="263"/>
    </location>
</feature>